<dbReference type="CDD" id="cd19757">
    <property type="entry name" value="Bbox1"/>
    <property type="match status" value="1"/>
</dbReference>
<dbReference type="EMBL" id="JABBWG010000014">
    <property type="protein sequence ID" value="KAG1817161.1"/>
    <property type="molecule type" value="Genomic_DNA"/>
</dbReference>
<dbReference type="InterPro" id="IPR041457">
    <property type="entry name" value="CxC2_KDZ-assoc"/>
</dbReference>
<feature type="domain" description="CxC2-like cysteine cluster KDZ transposase-associated" evidence="1">
    <location>
        <begin position="131"/>
        <end position="238"/>
    </location>
</feature>
<dbReference type="PANTHER" id="PTHR33096:SF1">
    <property type="entry name" value="CXC1-LIKE CYSTEINE CLUSTER ASSOCIATED WITH KDZ TRANSPOSASES DOMAIN-CONTAINING PROTEIN"/>
    <property type="match status" value="1"/>
</dbReference>
<name>A0A9P7ECV3_9AGAM</name>
<dbReference type="Pfam" id="PF18758">
    <property type="entry name" value="KDZ"/>
    <property type="match status" value="1"/>
</dbReference>
<organism evidence="2 3">
    <name type="scientific">Suillus subaureus</name>
    <dbReference type="NCBI Taxonomy" id="48587"/>
    <lineage>
        <taxon>Eukaryota</taxon>
        <taxon>Fungi</taxon>
        <taxon>Dikarya</taxon>
        <taxon>Basidiomycota</taxon>
        <taxon>Agaricomycotina</taxon>
        <taxon>Agaricomycetes</taxon>
        <taxon>Agaricomycetidae</taxon>
        <taxon>Boletales</taxon>
        <taxon>Suillineae</taxon>
        <taxon>Suillaceae</taxon>
        <taxon>Suillus</taxon>
    </lineage>
</organism>
<dbReference type="InterPro" id="IPR040521">
    <property type="entry name" value="KDZ"/>
</dbReference>
<evidence type="ECO:0000313" key="3">
    <source>
        <dbReference type="Proteomes" id="UP000807769"/>
    </source>
</evidence>
<dbReference type="GeneID" id="64636187"/>
<protein>
    <recommendedName>
        <fullName evidence="1">CxC2-like cysteine cluster KDZ transposase-associated domain-containing protein</fullName>
    </recommendedName>
</protein>
<gene>
    <name evidence="2" type="ORF">BJ212DRAFT_1576808</name>
</gene>
<dbReference type="RefSeq" id="XP_041193580.1">
    <property type="nucleotide sequence ID" value="XM_041342171.1"/>
</dbReference>
<accession>A0A9P7ECV3</accession>
<reference evidence="2" key="1">
    <citation type="journal article" date="2020" name="New Phytol.">
        <title>Comparative genomics reveals dynamic genome evolution in host specialist ectomycorrhizal fungi.</title>
        <authorList>
            <person name="Lofgren L.A."/>
            <person name="Nguyen N.H."/>
            <person name="Vilgalys R."/>
            <person name="Ruytinx J."/>
            <person name="Liao H.L."/>
            <person name="Branco S."/>
            <person name="Kuo A."/>
            <person name="LaButti K."/>
            <person name="Lipzen A."/>
            <person name="Andreopoulos W."/>
            <person name="Pangilinan J."/>
            <person name="Riley R."/>
            <person name="Hundley H."/>
            <person name="Na H."/>
            <person name="Barry K."/>
            <person name="Grigoriev I.V."/>
            <person name="Stajich J.E."/>
            <person name="Kennedy P.G."/>
        </authorList>
    </citation>
    <scope>NUCLEOTIDE SEQUENCE</scope>
    <source>
        <strain evidence="2">MN1</strain>
    </source>
</reference>
<evidence type="ECO:0000313" key="2">
    <source>
        <dbReference type="EMBL" id="KAG1817161.1"/>
    </source>
</evidence>
<sequence length="915" mass="104182">MHSRIDHMKVEEGPALDYGDYSLEVQDTDFEVDAGAANANQRDRTASDNPLSQWMEDQDIYLQELLQNKGHEDYIHNTVCRNCGSGAPRFCCRDCFGTELCCHNCVVTLHAKHPTHRIQEWIGLYFVTISLKKLGLRMQLGHPVGEHCLLPQRAFNDDFTLIDTNGIHEIGLDFCGCEVAERHTKQLLRTAWFPATSTDPRSAATFRILEQYHLLSFKSKASGYEFYHSLARLTDNTGLQPRKDHYEAFLRIIQEWQHLKMLKRVGRGYDPSSVKNTKSGECAVLCPACPQPGRNLPDNWEEAPKEIHWLYGLFLAIDANFRLKRRMVSKDSVDPGLSHGWAYFVEETTYKKFIQSHGGTLQQKSTCSSHNAVNMADMKVSQGLAATGVGTINCERYTNMDFLFFSTLHGRGIDTLNISYNIACQWHKNLWERMSAMPSELHLDHAMKSVRFFMPKFHLPAHILKCQTMFSFNFSKNVGCTDGEAPERGWSNINPVASSMKEMGPGLRRDTLDNHFGDWSWKKVVGLGSTLLRKIKEAKEESEVHRIAFEELNGALRLETTGLWTIAIEHWEDNLNDSSVTNPFKAKVIRTDVSMHADVSSSIFIASGIDLENEQCCLKVDIGKQGLHTTDTQMGTVQRQWNTLQCKIDTWKHIQTLYTPAVQLLESRAKQPSHSTSDMIKPEDSQLWLPSTLDWLHGQSANTRAQNAVSRVEARATAAAEKYHAAHMALSSLAHVLRKVGWDHKYQVLDRKNDIRGMSVPKRGESEGRRQLSWIWLVEGVRDDEDEVIQYSLRVEWCKACARSMRWAEEVGLLQEEMHRVSCFLRWHASWWSTKIVERMLGTAADNEGLGAYACRQAQFRDDLTDCFEKKWAAHHPLTVADTRCNNMRSVDSAPESMAASEAELDLYLPELPLP</sequence>
<dbReference type="Pfam" id="PF18803">
    <property type="entry name" value="CxC2"/>
    <property type="match status" value="1"/>
</dbReference>
<dbReference type="OrthoDB" id="3261436at2759"/>
<evidence type="ECO:0000259" key="1">
    <source>
        <dbReference type="Pfam" id="PF18803"/>
    </source>
</evidence>
<dbReference type="Proteomes" id="UP000807769">
    <property type="component" value="Unassembled WGS sequence"/>
</dbReference>
<dbReference type="AlphaFoldDB" id="A0A9P7ECV3"/>
<comment type="caution">
    <text evidence="2">The sequence shown here is derived from an EMBL/GenBank/DDBJ whole genome shotgun (WGS) entry which is preliminary data.</text>
</comment>
<keyword evidence="3" id="KW-1185">Reference proteome</keyword>
<dbReference type="PANTHER" id="PTHR33096">
    <property type="entry name" value="CXC2 DOMAIN-CONTAINING PROTEIN"/>
    <property type="match status" value="1"/>
</dbReference>
<proteinExistence type="predicted"/>